<sequence>MSNKTKNAENKRPISQDKNLVELAGYHAYNMPDEKESVYVNEYKYTVVNKIKDNKNGLDAMTVKNLETGEYTIVYQGTNLDNGDQDLDADKDLAIGRTHEQFKAARDYFDKIKKEYGDKLTSVCGNSLGGGLANYVAVKHSDLKCVTINPSVLPEGEVDHDEDYPNITNYFSKYDPLTSAETGAMIADRIPGKVIEIDNGVPLISSILSNHMGYKMGEIDDKDQTVEIGEEGEPGHGKVYVSASDHIVTSIWTGEPLYGNIGSTKIEINKASLDLLAKSLETDVMRRLGYVSEYIENSNEIVKHEQKMKPKRKADLQEKVADFFESAFGDPLFTGITQAANLLKSFIDQIIDWVDMAEEKFRSLNSILNSPPAELIEHITQTDISVESICDGIRGFLRDIKDGIDDLSNVLKGLITEGISHVFVNPVNGLTDAVADEVYKHLVIVGKNEKQLKSQLSTFIKQVNAAATGFQNSDQGAANDIRNRKAPKEQKTSVPASVQAECEQSDYLKDRLKVKAQHVDSSLLNFLSSVSLFLNPVLGSTYRTLVVFEAFMEKAIIDVKAVAVAGSIPDKLIGLFTDWDGKIEKSINGVVKDLEQVESDTEKYRKGVESITQCLSNLPLLIKEFKPYIDTAIFEPLGFSNINIYNTAAVSTLEETELLFLDIVYQLSDHKGKAIQALCHTAEAIVKTLRLFRDDVSRATM</sequence>
<reference evidence="1 2" key="1">
    <citation type="submission" date="2023-01" db="EMBL/GenBank/DDBJ databases">
        <title>Bacillus changyiensis sp. nov., isolated from a coastal deposit.</title>
        <authorList>
            <person name="Xiao G."/>
            <person name="Lai Q."/>
            <person name="Hu Z."/>
            <person name="Shao Z."/>
        </authorList>
    </citation>
    <scope>NUCLEOTIDE SEQUENCE [LARGE SCALE GENOMIC DNA]</scope>
    <source>
        <strain evidence="1 2">CLL-7-23</strain>
    </source>
</reference>
<accession>A0ABT4X2A9</accession>
<dbReference type="Proteomes" id="UP001211894">
    <property type="component" value="Unassembled WGS sequence"/>
</dbReference>
<dbReference type="SUPFAM" id="SSF53474">
    <property type="entry name" value="alpha/beta-Hydrolases"/>
    <property type="match status" value="1"/>
</dbReference>
<dbReference type="InterPro" id="IPR029058">
    <property type="entry name" value="AB_hydrolase_fold"/>
</dbReference>
<dbReference type="RefSeq" id="WP_271340067.1">
    <property type="nucleotide sequence ID" value="NZ_JAQKAB010000003.1"/>
</dbReference>
<dbReference type="Gene3D" id="3.40.50.1820">
    <property type="entry name" value="alpha/beta hydrolase"/>
    <property type="match status" value="1"/>
</dbReference>
<name>A0ABT4X2A9_9BACI</name>
<protein>
    <submittedName>
        <fullName evidence="1">DUF2974 domain-containing protein</fullName>
    </submittedName>
</protein>
<gene>
    <name evidence="1" type="ORF">PJ311_06340</name>
</gene>
<evidence type="ECO:0000313" key="1">
    <source>
        <dbReference type="EMBL" id="MDA7026232.1"/>
    </source>
</evidence>
<dbReference type="EMBL" id="JAQKAB010000003">
    <property type="protein sequence ID" value="MDA7026232.1"/>
    <property type="molecule type" value="Genomic_DNA"/>
</dbReference>
<evidence type="ECO:0000313" key="2">
    <source>
        <dbReference type="Proteomes" id="UP001211894"/>
    </source>
</evidence>
<dbReference type="NCBIfam" id="NF047388">
    <property type="entry name" value="SA1320_fam"/>
    <property type="match status" value="1"/>
</dbReference>
<keyword evidence="2" id="KW-1185">Reference proteome</keyword>
<proteinExistence type="predicted"/>
<dbReference type="Pfam" id="PF26363">
    <property type="entry name" value="Phospholipase-like"/>
    <property type="match status" value="1"/>
</dbReference>
<organism evidence="1 2">
    <name type="scientific">Bacillus changyiensis</name>
    <dbReference type="NCBI Taxonomy" id="3004103"/>
    <lineage>
        <taxon>Bacteria</taxon>
        <taxon>Bacillati</taxon>
        <taxon>Bacillota</taxon>
        <taxon>Bacilli</taxon>
        <taxon>Bacillales</taxon>
        <taxon>Bacillaceae</taxon>
        <taxon>Bacillus</taxon>
    </lineage>
</organism>
<comment type="caution">
    <text evidence="1">The sequence shown here is derived from an EMBL/GenBank/DDBJ whole genome shotgun (WGS) entry which is preliminary data.</text>
</comment>